<dbReference type="PANTHER" id="PTHR33233:SF17">
    <property type="entry name" value="DUF4283 DOMAIN-CONTAINING PROTEIN"/>
    <property type="match status" value="1"/>
</dbReference>
<evidence type="ECO:0000313" key="3">
    <source>
        <dbReference type="EMBL" id="GJT46166.1"/>
    </source>
</evidence>
<protein>
    <recommendedName>
        <fullName evidence="2">DUF4283 domain-containing protein</fullName>
    </recommendedName>
</protein>
<sequence length="695" mass="77078">MERGFLASGDKKKKEGGSKVVEKEKKDGGVLGAGGSTTNVDTPILSGIAKRVTSIDGNINVPKSILRKPMRNVVNEEFGAATKGNEGRSPSKVSFEAVGNLNVKDVVADSNGTNSGGSFASLLKPKDATNKVHFRTLVNDERIESIDCVLPRDAAAKIKGRYENSIVGFFLGKDPSFPVVQQYVSNTWRKFGFERITRNDDGVYLFKFATKSGRDQVIEKGPWLIRKSPIILSKWSPSVSLKRGEVTKVSVWKIVQCPGLATRRWGKISFFAKALIRLTRLLVDGKKEVTMAIPVDEGDGHMKETVRVEVPKHSARVANTTVMEENDDGFTEVKSRKKKKGADFNGIRLNKPKSTVMWQQKKGGDAKGGSKSASPCVSTNDDGNRVSNPAKTVDGKVTVIPPTSVEEQAQRRAELKAISTLLMALPNEQQLKFNSYKDAKTLMQVIENKFREGTKSEIQSLINIEFVDDLFNNLKAYETKVKGTSSSTTNSHNVAFLSSSSTNSATRPVNTAQGINTASTQGATDISTIVEILSDVVIYSFFASQLSISQLDNEDLQQIHPNDLEEMDLRWNISMLTMRARRFLKNTRRKLDMANKERIRFDKSKLKATVETNEPETARKENGAPIIKDCVSDSDEENVPKVKTIKMFNKLSFAKINFVKSTKQVKSPRKISVDKNRRNTPSPRGNKRNWNQQMS</sequence>
<accession>A0ABQ5E5M8</accession>
<feature type="region of interest" description="Disordered" evidence="1">
    <location>
        <begin position="1"/>
        <end position="36"/>
    </location>
</feature>
<proteinExistence type="predicted"/>
<evidence type="ECO:0000259" key="2">
    <source>
        <dbReference type="Pfam" id="PF14111"/>
    </source>
</evidence>
<feature type="region of interest" description="Disordered" evidence="1">
    <location>
        <begin position="664"/>
        <end position="695"/>
    </location>
</feature>
<feature type="region of interest" description="Disordered" evidence="1">
    <location>
        <begin position="328"/>
        <end position="391"/>
    </location>
</feature>
<dbReference type="PANTHER" id="PTHR33233">
    <property type="entry name" value="ENDONUCLEASE/EXONUCLEASE/PHOSPHATASE"/>
    <property type="match status" value="1"/>
</dbReference>
<gene>
    <name evidence="3" type="ORF">Tco_0954881</name>
</gene>
<keyword evidence="4" id="KW-1185">Reference proteome</keyword>
<dbReference type="EMBL" id="BQNB010015962">
    <property type="protein sequence ID" value="GJT46166.1"/>
    <property type="molecule type" value="Genomic_DNA"/>
</dbReference>
<dbReference type="Pfam" id="PF14111">
    <property type="entry name" value="DUF4283"/>
    <property type="match status" value="1"/>
</dbReference>
<evidence type="ECO:0000256" key="1">
    <source>
        <dbReference type="SAM" id="MobiDB-lite"/>
    </source>
</evidence>
<feature type="compositionally biased region" description="Polar residues" evidence="1">
    <location>
        <begin position="679"/>
        <end position="695"/>
    </location>
</feature>
<comment type="caution">
    <text evidence="3">The sequence shown here is derived from an EMBL/GenBank/DDBJ whole genome shotgun (WGS) entry which is preliminary data.</text>
</comment>
<reference evidence="3" key="2">
    <citation type="submission" date="2022-01" db="EMBL/GenBank/DDBJ databases">
        <authorList>
            <person name="Yamashiro T."/>
            <person name="Shiraishi A."/>
            <person name="Satake H."/>
            <person name="Nakayama K."/>
        </authorList>
    </citation>
    <scope>NUCLEOTIDE SEQUENCE</scope>
</reference>
<organism evidence="3 4">
    <name type="scientific">Tanacetum coccineum</name>
    <dbReference type="NCBI Taxonomy" id="301880"/>
    <lineage>
        <taxon>Eukaryota</taxon>
        <taxon>Viridiplantae</taxon>
        <taxon>Streptophyta</taxon>
        <taxon>Embryophyta</taxon>
        <taxon>Tracheophyta</taxon>
        <taxon>Spermatophyta</taxon>
        <taxon>Magnoliopsida</taxon>
        <taxon>eudicotyledons</taxon>
        <taxon>Gunneridae</taxon>
        <taxon>Pentapetalae</taxon>
        <taxon>asterids</taxon>
        <taxon>campanulids</taxon>
        <taxon>Asterales</taxon>
        <taxon>Asteraceae</taxon>
        <taxon>Asteroideae</taxon>
        <taxon>Anthemideae</taxon>
        <taxon>Anthemidinae</taxon>
        <taxon>Tanacetum</taxon>
    </lineage>
</organism>
<reference evidence="3" key="1">
    <citation type="journal article" date="2022" name="Int. J. Mol. Sci.">
        <title>Draft Genome of Tanacetum Coccineum: Genomic Comparison of Closely Related Tanacetum-Family Plants.</title>
        <authorList>
            <person name="Yamashiro T."/>
            <person name="Shiraishi A."/>
            <person name="Nakayama K."/>
            <person name="Satake H."/>
        </authorList>
    </citation>
    <scope>NUCLEOTIDE SEQUENCE</scope>
</reference>
<feature type="domain" description="DUF4283" evidence="2">
    <location>
        <begin position="160"/>
        <end position="241"/>
    </location>
</feature>
<feature type="compositionally biased region" description="Polar residues" evidence="1">
    <location>
        <begin position="375"/>
        <end position="390"/>
    </location>
</feature>
<dbReference type="Proteomes" id="UP001151760">
    <property type="component" value="Unassembled WGS sequence"/>
</dbReference>
<dbReference type="InterPro" id="IPR025558">
    <property type="entry name" value="DUF4283"/>
</dbReference>
<name>A0ABQ5E5M8_9ASTR</name>
<evidence type="ECO:0000313" key="4">
    <source>
        <dbReference type="Proteomes" id="UP001151760"/>
    </source>
</evidence>
<feature type="compositionally biased region" description="Basic and acidic residues" evidence="1">
    <location>
        <begin position="1"/>
        <end position="28"/>
    </location>
</feature>